<dbReference type="Proteomes" id="UP000031938">
    <property type="component" value="Unassembled WGS sequence"/>
</dbReference>
<dbReference type="PROSITE" id="PS51755">
    <property type="entry name" value="OMPR_PHOB"/>
    <property type="match status" value="1"/>
</dbReference>
<protein>
    <submittedName>
        <fullName evidence="7">Transcriptional regulator</fullName>
    </submittedName>
</protein>
<comment type="caution">
    <text evidence="7">The sequence shown here is derived from an EMBL/GenBank/DDBJ whole genome shotgun (WGS) entry which is preliminary data.</text>
</comment>
<evidence type="ECO:0000256" key="3">
    <source>
        <dbReference type="ARBA" id="ARBA00023163"/>
    </source>
</evidence>
<dbReference type="AlphaFoldDB" id="A0A0C2VSX7"/>
<keyword evidence="5" id="KW-0812">Transmembrane</keyword>
<dbReference type="GO" id="GO:0003677">
    <property type="term" value="F:DNA binding"/>
    <property type="evidence" value="ECO:0007669"/>
    <property type="project" value="UniProtKB-UniRule"/>
</dbReference>
<dbReference type="SUPFAM" id="SSF46894">
    <property type="entry name" value="C-terminal effector domain of the bipartite response regulators"/>
    <property type="match status" value="1"/>
</dbReference>
<reference evidence="7 8" key="1">
    <citation type="submission" date="2015-01" db="EMBL/GenBank/DDBJ databases">
        <title>Genome sequencing of Jeotgalibacillus soli.</title>
        <authorList>
            <person name="Goh K.M."/>
            <person name="Chan K.-G."/>
            <person name="Yaakop A.S."/>
            <person name="Ee R."/>
            <person name="Gan H.M."/>
            <person name="Chan C.S."/>
        </authorList>
    </citation>
    <scope>NUCLEOTIDE SEQUENCE [LARGE SCALE GENOMIC DNA]</scope>
    <source>
        <strain evidence="7 8">P9</strain>
    </source>
</reference>
<dbReference type="Pfam" id="PF00486">
    <property type="entry name" value="Trans_reg_C"/>
    <property type="match status" value="1"/>
</dbReference>
<keyword evidence="2 4" id="KW-0238">DNA-binding</keyword>
<dbReference type="Gene3D" id="1.10.10.10">
    <property type="entry name" value="Winged helix-like DNA-binding domain superfamily/Winged helix DNA-binding domain"/>
    <property type="match status" value="1"/>
</dbReference>
<evidence type="ECO:0000256" key="5">
    <source>
        <dbReference type="SAM" id="Phobius"/>
    </source>
</evidence>
<keyword evidence="8" id="KW-1185">Reference proteome</keyword>
<name>A0A0C2VSX7_9BACL</name>
<keyword evidence="1" id="KW-0805">Transcription regulation</keyword>
<evidence type="ECO:0000313" key="7">
    <source>
        <dbReference type="EMBL" id="KIL52007.1"/>
    </source>
</evidence>
<accession>A0A0C2VSX7</accession>
<dbReference type="PATRIC" id="fig|889306.3.peg.379"/>
<dbReference type="InterPro" id="IPR036388">
    <property type="entry name" value="WH-like_DNA-bd_sf"/>
</dbReference>
<dbReference type="STRING" id="889306.KP78_03770"/>
<dbReference type="InterPro" id="IPR016032">
    <property type="entry name" value="Sig_transdc_resp-reg_C-effctor"/>
</dbReference>
<proteinExistence type="predicted"/>
<sequence>MLTPKDRSLIFFLAEHTNQLFDREQLIEHVWGLDYDGSDRAVDLAIKRIRQAPVNWPSSEGEIKTMRGLGTSSMSIIHRRRISIRAYWTSRYLITLVIGLVIIGLFAA</sequence>
<dbReference type="InterPro" id="IPR001867">
    <property type="entry name" value="OmpR/PhoB-type_DNA-bd"/>
</dbReference>
<keyword evidence="5" id="KW-1133">Transmembrane helix</keyword>
<keyword evidence="3" id="KW-0804">Transcription</keyword>
<gene>
    <name evidence="7" type="ORF">KP78_03770</name>
</gene>
<evidence type="ECO:0000256" key="2">
    <source>
        <dbReference type="ARBA" id="ARBA00023125"/>
    </source>
</evidence>
<organism evidence="7 8">
    <name type="scientific">Jeotgalibacillus soli</name>
    <dbReference type="NCBI Taxonomy" id="889306"/>
    <lineage>
        <taxon>Bacteria</taxon>
        <taxon>Bacillati</taxon>
        <taxon>Bacillota</taxon>
        <taxon>Bacilli</taxon>
        <taxon>Bacillales</taxon>
        <taxon>Caryophanaceae</taxon>
        <taxon>Jeotgalibacillus</taxon>
    </lineage>
</organism>
<feature type="transmembrane region" description="Helical" evidence="5">
    <location>
        <begin position="88"/>
        <end position="107"/>
    </location>
</feature>
<feature type="domain" description="OmpR/PhoB-type" evidence="6">
    <location>
        <begin position="1"/>
        <end position="75"/>
    </location>
</feature>
<keyword evidence="5" id="KW-0472">Membrane</keyword>
<evidence type="ECO:0000313" key="8">
    <source>
        <dbReference type="Proteomes" id="UP000031938"/>
    </source>
</evidence>
<dbReference type="GO" id="GO:0000160">
    <property type="term" value="P:phosphorelay signal transduction system"/>
    <property type="evidence" value="ECO:0007669"/>
    <property type="project" value="InterPro"/>
</dbReference>
<evidence type="ECO:0000259" key="6">
    <source>
        <dbReference type="PROSITE" id="PS51755"/>
    </source>
</evidence>
<dbReference type="GO" id="GO:0006355">
    <property type="term" value="P:regulation of DNA-templated transcription"/>
    <property type="evidence" value="ECO:0007669"/>
    <property type="project" value="InterPro"/>
</dbReference>
<feature type="DNA-binding region" description="OmpR/PhoB-type" evidence="4">
    <location>
        <begin position="1"/>
        <end position="75"/>
    </location>
</feature>
<dbReference type="CDD" id="cd00383">
    <property type="entry name" value="trans_reg_C"/>
    <property type="match status" value="1"/>
</dbReference>
<evidence type="ECO:0000256" key="4">
    <source>
        <dbReference type="PROSITE-ProRule" id="PRU01091"/>
    </source>
</evidence>
<dbReference type="EMBL" id="JXRP01000006">
    <property type="protein sequence ID" value="KIL52007.1"/>
    <property type="molecule type" value="Genomic_DNA"/>
</dbReference>
<evidence type="ECO:0000256" key="1">
    <source>
        <dbReference type="ARBA" id="ARBA00023015"/>
    </source>
</evidence>